<evidence type="ECO:0000256" key="3">
    <source>
        <dbReference type="ARBA" id="ARBA00022475"/>
    </source>
</evidence>
<evidence type="ECO:0000256" key="6">
    <source>
        <dbReference type="ARBA" id="ARBA00023136"/>
    </source>
</evidence>
<evidence type="ECO:0000256" key="4">
    <source>
        <dbReference type="ARBA" id="ARBA00022692"/>
    </source>
</evidence>
<dbReference type="InParanoid" id="A0A540VCE7"/>
<dbReference type="PROSITE" id="PS50928">
    <property type="entry name" value="ABC_TM1"/>
    <property type="match status" value="1"/>
</dbReference>
<feature type="transmembrane region" description="Helical" evidence="7">
    <location>
        <begin position="153"/>
        <end position="173"/>
    </location>
</feature>
<dbReference type="GO" id="GO:0005886">
    <property type="term" value="C:plasma membrane"/>
    <property type="evidence" value="ECO:0007669"/>
    <property type="project" value="UniProtKB-SubCell"/>
</dbReference>
<dbReference type="PANTHER" id="PTHR43744:SF6">
    <property type="entry name" value="ABC TRANSPORTER PERMEASE PROTEIN YESQ-RELATED"/>
    <property type="match status" value="1"/>
</dbReference>
<dbReference type="Proteomes" id="UP000317371">
    <property type="component" value="Unassembled WGS sequence"/>
</dbReference>
<dbReference type="OrthoDB" id="9794684at2"/>
<dbReference type="CDD" id="cd06261">
    <property type="entry name" value="TM_PBP2"/>
    <property type="match status" value="1"/>
</dbReference>
<evidence type="ECO:0000313" key="10">
    <source>
        <dbReference type="Proteomes" id="UP000317371"/>
    </source>
</evidence>
<sequence length="290" mass="32879">MSQRGVAWRESRRRRTLVGQVVAYTVVTLGAVVLMIPFAWMLSSSLKPLDQVFADPPQWIPNPIQWHNYVDAWTALPFTQFLFNTLFITLLGMAASIFTSALVAYGFARYRFPGRDLLFIVLLSTMMLPYVVTLIPAFLIWRTLGLINTYDPLVIGSLFGGGPFFIFLMRQFMLSVPLEMEEAARIDGANTFQIFTRIMLPLVRPALLAVGIFSFQGFWNDFLGPLIYLNDLPKYTMTLGMFFFVGGTSEAPKWHWLMAMSTLIALPILVIFFLAQRQFIEGVMLTGLKG</sequence>
<dbReference type="EMBL" id="VIGC01000024">
    <property type="protein sequence ID" value="TQE94438.1"/>
    <property type="molecule type" value="Genomic_DNA"/>
</dbReference>
<proteinExistence type="inferred from homology"/>
<dbReference type="Pfam" id="PF00528">
    <property type="entry name" value="BPD_transp_1"/>
    <property type="match status" value="1"/>
</dbReference>
<evidence type="ECO:0000256" key="5">
    <source>
        <dbReference type="ARBA" id="ARBA00022989"/>
    </source>
</evidence>
<feature type="transmembrane region" description="Helical" evidence="7">
    <location>
        <begin position="117"/>
        <end position="141"/>
    </location>
</feature>
<evidence type="ECO:0000256" key="1">
    <source>
        <dbReference type="ARBA" id="ARBA00004651"/>
    </source>
</evidence>
<dbReference type="AlphaFoldDB" id="A0A540VCE7"/>
<dbReference type="Gene3D" id="1.10.3720.10">
    <property type="entry name" value="MetI-like"/>
    <property type="match status" value="1"/>
</dbReference>
<accession>A0A540VCE7</accession>
<keyword evidence="5 7" id="KW-1133">Transmembrane helix</keyword>
<feature type="transmembrane region" description="Helical" evidence="7">
    <location>
        <begin position="21"/>
        <end position="42"/>
    </location>
</feature>
<feature type="transmembrane region" description="Helical" evidence="7">
    <location>
        <begin position="194"/>
        <end position="219"/>
    </location>
</feature>
<feature type="domain" description="ABC transmembrane type-1" evidence="8">
    <location>
        <begin position="82"/>
        <end position="275"/>
    </location>
</feature>
<evidence type="ECO:0000256" key="7">
    <source>
        <dbReference type="RuleBase" id="RU363032"/>
    </source>
</evidence>
<feature type="transmembrane region" description="Helical" evidence="7">
    <location>
        <begin position="254"/>
        <end position="275"/>
    </location>
</feature>
<dbReference type="GO" id="GO:0055085">
    <property type="term" value="P:transmembrane transport"/>
    <property type="evidence" value="ECO:0007669"/>
    <property type="project" value="InterPro"/>
</dbReference>
<dbReference type="InterPro" id="IPR000515">
    <property type="entry name" value="MetI-like"/>
</dbReference>
<comment type="subcellular location">
    <subcellularLocation>
        <location evidence="1 7">Cell membrane</location>
        <topology evidence="1 7">Multi-pass membrane protein</topology>
    </subcellularLocation>
</comment>
<keyword evidence="2 7" id="KW-0813">Transport</keyword>
<organism evidence="9 10">
    <name type="scientific">Litorilinea aerophila</name>
    <dbReference type="NCBI Taxonomy" id="1204385"/>
    <lineage>
        <taxon>Bacteria</taxon>
        <taxon>Bacillati</taxon>
        <taxon>Chloroflexota</taxon>
        <taxon>Caldilineae</taxon>
        <taxon>Caldilineales</taxon>
        <taxon>Caldilineaceae</taxon>
        <taxon>Litorilinea</taxon>
    </lineage>
</organism>
<keyword evidence="4 7" id="KW-0812">Transmembrane</keyword>
<gene>
    <name evidence="9" type="ORF">FKZ61_17055</name>
</gene>
<keyword evidence="10" id="KW-1185">Reference proteome</keyword>
<protein>
    <submittedName>
        <fullName evidence="9">Carbohydrate ABC transporter permease</fullName>
    </submittedName>
</protein>
<feature type="transmembrane region" description="Helical" evidence="7">
    <location>
        <begin position="81"/>
        <end position="105"/>
    </location>
</feature>
<comment type="similarity">
    <text evidence="7">Belongs to the binding-protein-dependent transport system permease family.</text>
</comment>
<name>A0A540VCE7_9CHLR</name>
<evidence type="ECO:0000259" key="8">
    <source>
        <dbReference type="PROSITE" id="PS50928"/>
    </source>
</evidence>
<dbReference type="RefSeq" id="WP_141611356.1">
    <property type="nucleotide sequence ID" value="NZ_VIGC02000024.1"/>
</dbReference>
<keyword evidence="6 7" id="KW-0472">Membrane</keyword>
<keyword evidence="3" id="KW-1003">Cell membrane</keyword>
<evidence type="ECO:0000256" key="2">
    <source>
        <dbReference type="ARBA" id="ARBA00022448"/>
    </source>
</evidence>
<evidence type="ECO:0000313" key="9">
    <source>
        <dbReference type="EMBL" id="TQE94438.1"/>
    </source>
</evidence>
<dbReference type="PANTHER" id="PTHR43744">
    <property type="entry name" value="ABC TRANSPORTER PERMEASE PROTEIN MG189-RELATED-RELATED"/>
    <property type="match status" value="1"/>
</dbReference>
<dbReference type="SUPFAM" id="SSF161098">
    <property type="entry name" value="MetI-like"/>
    <property type="match status" value="1"/>
</dbReference>
<reference evidence="9 10" key="1">
    <citation type="submission" date="2019-06" db="EMBL/GenBank/DDBJ databases">
        <title>Genome sequence of Litorilinea aerophila BAA-2444.</title>
        <authorList>
            <person name="Maclea K.S."/>
            <person name="Maurais E.G."/>
            <person name="Iannazzi L.C."/>
        </authorList>
    </citation>
    <scope>NUCLEOTIDE SEQUENCE [LARGE SCALE GENOMIC DNA]</scope>
    <source>
        <strain evidence="9 10">ATCC BAA-2444</strain>
    </source>
</reference>
<comment type="caution">
    <text evidence="9">The sequence shown here is derived from an EMBL/GenBank/DDBJ whole genome shotgun (WGS) entry which is preliminary data.</text>
</comment>
<dbReference type="InterPro" id="IPR035906">
    <property type="entry name" value="MetI-like_sf"/>
</dbReference>